<evidence type="ECO:0000256" key="1">
    <source>
        <dbReference type="ARBA" id="ARBA00023157"/>
    </source>
</evidence>
<dbReference type="InterPro" id="IPR014784">
    <property type="entry name" value="Cu2_ascorb_mOase-like_C"/>
</dbReference>
<organism evidence="3 4">
    <name type="scientific">Ilumatobacter coccineus (strain NBRC 103263 / KCTC 29153 / YM16-304)</name>
    <dbReference type="NCBI Taxonomy" id="1313172"/>
    <lineage>
        <taxon>Bacteria</taxon>
        <taxon>Bacillati</taxon>
        <taxon>Actinomycetota</taxon>
        <taxon>Acidimicrobiia</taxon>
        <taxon>Acidimicrobiales</taxon>
        <taxon>Ilumatobacteraceae</taxon>
        <taxon>Ilumatobacter</taxon>
    </lineage>
</organism>
<dbReference type="InterPro" id="IPR036939">
    <property type="entry name" value="Cu2_ascorb_mOase_N_sf"/>
</dbReference>
<proteinExistence type="predicted"/>
<feature type="region of interest" description="Disordered" evidence="2">
    <location>
        <begin position="77"/>
        <end position="116"/>
    </location>
</feature>
<reference evidence="3 4" key="1">
    <citation type="journal article" date="2013" name="Int. J. Syst. Evol. Microbiol.">
        <title>Ilumatobacter nonamiense sp. nov. and Ilumatobacter coccineum sp. nov., isolated from seashore sand.</title>
        <authorList>
            <person name="Matsumoto A."/>
            <person name="Kasai H."/>
            <person name="Matsuo Y."/>
            <person name="Shizuri Y."/>
            <person name="Ichikawa N."/>
            <person name="Fujita N."/>
            <person name="Omura S."/>
            <person name="Takahashi Y."/>
        </authorList>
    </citation>
    <scope>NUCLEOTIDE SEQUENCE [LARGE SCALE GENOMIC DNA]</scope>
    <source>
        <strain evidence="4">NBRC 103263 / KCTC 29153 / YM16-304</strain>
    </source>
</reference>
<dbReference type="AlphaFoldDB" id="A0A6C7EED4"/>
<sequence length="559" mass="59298">MTGKTVARLMTNHTENPTPMPAPRADTPSWWRRSWVAFGACLVPAAVLAACSLGGDDDAATSDAVDLTADAEIAATSTPAADTTTSDTATSDTATSDTATDATTTATPTTEPDTTSVATDVHGISFAADIEPIITTSCANCHTGNGPGTQHVIMDTAGVVAKASVGIEFVTRTGFMPPWPASDESVAFEHDWSLTDDQIALLADWHEAGAPLDVAEDHVIAPASGQTVRLTDPDVAVLSQGAYDGKLGQDDEYRCLIYDPEFDGPGFVTGMDFQPQQEQVVHHAVGFLLSADDRAALEAIDATDGNGGGWTCFGFSPAPSADLIYAWAPGQAASRYPEGSGLHLDDGDFFVIQTHYHFDVEAPADQSTLALDWTPEDEGADLDRVDITVYTGPAEVPCSSDEAGPLCDRDAAIALAREKYGPGGVLADGILALCGQTPADYAGFTDGYSESSCDLRAGASGELVSVFGHEHEVGASFRMTLNPGTPEELVVLDIPDWDFDWQLNYEPTDTIVIERDDVVRLECSWDRARRDPTLEPAYIVWSDGTDDEMCFASIVTRPI</sequence>
<dbReference type="EMBL" id="AP012057">
    <property type="protein sequence ID" value="BAN03415.1"/>
    <property type="molecule type" value="Genomic_DNA"/>
</dbReference>
<name>A0A6C7EED4_ILUCY</name>
<evidence type="ECO:0000313" key="3">
    <source>
        <dbReference type="EMBL" id="BAN03415.1"/>
    </source>
</evidence>
<dbReference type="GO" id="GO:0016715">
    <property type="term" value="F:oxidoreductase activity, acting on paired donors, with incorporation or reduction of molecular oxygen, reduced ascorbate as one donor, and incorporation of one atom of oxygen"/>
    <property type="evidence" value="ECO:0007669"/>
    <property type="project" value="InterPro"/>
</dbReference>
<keyword evidence="4" id="KW-1185">Reference proteome</keyword>
<evidence type="ECO:0008006" key="5">
    <source>
        <dbReference type="Google" id="ProtNLM"/>
    </source>
</evidence>
<evidence type="ECO:0000256" key="2">
    <source>
        <dbReference type="SAM" id="MobiDB-lite"/>
    </source>
</evidence>
<dbReference type="Proteomes" id="UP000011863">
    <property type="component" value="Chromosome"/>
</dbReference>
<dbReference type="SUPFAM" id="SSF46626">
    <property type="entry name" value="Cytochrome c"/>
    <property type="match status" value="1"/>
</dbReference>
<dbReference type="Gene3D" id="2.60.120.310">
    <property type="entry name" value="Copper type II, ascorbate-dependent monooxygenase, N-terminal domain"/>
    <property type="match status" value="1"/>
</dbReference>
<protein>
    <recommendedName>
        <fullName evidence="5">Cytochrome c domain-containing protein</fullName>
    </recommendedName>
</protein>
<dbReference type="GO" id="GO:0005507">
    <property type="term" value="F:copper ion binding"/>
    <property type="evidence" value="ECO:0007669"/>
    <property type="project" value="InterPro"/>
</dbReference>
<evidence type="ECO:0000313" key="4">
    <source>
        <dbReference type="Proteomes" id="UP000011863"/>
    </source>
</evidence>
<dbReference type="GO" id="GO:0009055">
    <property type="term" value="F:electron transfer activity"/>
    <property type="evidence" value="ECO:0007669"/>
    <property type="project" value="InterPro"/>
</dbReference>
<dbReference type="GO" id="GO:0020037">
    <property type="term" value="F:heme binding"/>
    <property type="evidence" value="ECO:0007669"/>
    <property type="project" value="InterPro"/>
</dbReference>
<dbReference type="InterPro" id="IPR008977">
    <property type="entry name" value="PHM/PNGase_F_dom_sf"/>
</dbReference>
<gene>
    <name evidence="3" type="ORF">YM304_31010</name>
</gene>
<accession>A0A6C7EED4</accession>
<dbReference type="InterPro" id="IPR036909">
    <property type="entry name" value="Cyt_c-like_dom_sf"/>
</dbReference>
<dbReference type="KEGG" id="aym:YM304_31010"/>
<dbReference type="Gene3D" id="2.60.120.230">
    <property type="match status" value="1"/>
</dbReference>
<dbReference type="SUPFAM" id="SSF49742">
    <property type="entry name" value="PHM/PNGase F"/>
    <property type="match status" value="2"/>
</dbReference>
<keyword evidence="1" id="KW-1015">Disulfide bond</keyword>